<evidence type="ECO:0000313" key="2">
    <source>
        <dbReference type="EMBL" id="BBI51093.1"/>
    </source>
</evidence>
<proteinExistence type="predicted"/>
<dbReference type="Gene3D" id="3.40.50.300">
    <property type="entry name" value="P-loop containing nucleotide triphosphate hydrolases"/>
    <property type="match status" value="1"/>
</dbReference>
<reference evidence="3" key="1">
    <citation type="journal article" date="2019" name="Microbiol. Resour. Announc.">
        <title>Complete Genome Sequence of Halomonas olivaria, a Moderately Halophilic Bacterium Isolated from Olive Processing Effluents, Obtained by Nanopore Sequencing.</title>
        <authorList>
            <person name="Nagata S."/>
            <person name="Ii K.M."/>
            <person name="Tsukimi T."/>
            <person name="Miura M.C."/>
            <person name="Galipon J."/>
            <person name="Arakawa K."/>
        </authorList>
    </citation>
    <scope>NUCLEOTIDE SEQUENCE [LARGE SCALE GENOMIC DNA]</scope>
    <source>
        <strain evidence="3">TYRC17</strain>
    </source>
</reference>
<dbReference type="InterPro" id="IPR046453">
    <property type="entry name" value="GpA_ATPase"/>
</dbReference>
<name>A0ABN5WWX3_9GAMM</name>
<dbReference type="InterPro" id="IPR027417">
    <property type="entry name" value="P-loop_NTPase"/>
</dbReference>
<dbReference type="Proteomes" id="UP000289555">
    <property type="component" value="Chromosome"/>
</dbReference>
<dbReference type="Pfam" id="PF05876">
    <property type="entry name" value="GpA_ATPase"/>
    <property type="match status" value="1"/>
</dbReference>
<keyword evidence="3" id="KW-1185">Reference proteome</keyword>
<dbReference type="PANTHER" id="PTHR34413">
    <property type="entry name" value="PROPHAGE TAIL FIBER ASSEMBLY PROTEIN HOMOLOG TFAE-RELATED-RELATED"/>
    <property type="match status" value="1"/>
</dbReference>
<organism evidence="2 3">
    <name type="scientific">Vreelandella olivaria</name>
    <dbReference type="NCBI Taxonomy" id="390919"/>
    <lineage>
        <taxon>Bacteria</taxon>
        <taxon>Pseudomonadati</taxon>
        <taxon>Pseudomonadota</taxon>
        <taxon>Gammaproteobacteria</taxon>
        <taxon>Oceanospirillales</taxon>
        <taxon>Halomonadaceae</taxon>
        <taxon>Vreelandella</taxon>
    </lineage>
</organism>
<protein>
    <recommendedName>
        <fullName evidence="1">Phage terminase large subunit GpA ATPase domain-containing protein</fullName>
    </recommendedName>
</protein>
<evidence type="ECO:0000313" key="3">
    <source>
        <dbReference type="Proteomes" id="UP000289555"/>
    </source>
</evidence>
<dbReference type="PANTHER" id="PTHR34413:SF2">
    <property type="entry name" value="PROPHAGE TAIL FIBER ASSEMBLY PROTEIN HOMOLOG TFAE-RELATED"/>
    <property type="match status" value="1"/>
</dbReference>
<dbReference type="InterPro" id="IPR010906">
    <property type="entry name" value="Phage_lambda_Nu1_terminase-ssu"/>
</dbReference>
<dbReference type="Pfam" id="PF07471">
    <property type="entry name" value="Phage_Nu1"/>
    <property type="match status" value="1"/>
</dbReference>
<dbReference type="EMBL" id="AP019416">
    <property type="protein sequence ID" value="BBI51093.1"/>
    <property type="molecule type" value="Genomic_DNA"/>
</dbReference>
<dbReference type="InterPro" id="IPR051220">
    <property type="entry name" value="TFA_Chaperone"/>
</dbReference>
<accession>A0ABN5WWX3</accession>
<feature type="domain" description="Phage terminase large subunit GpA ATPase" evidence="1">
    <location>
        <begin position="207"/>
        <end position="318"/>
    </location>
</feature>
<sequence>MAASLGISVQAFDKWGVKPVAKIGRSVYFDCRSVLDLKLAELEAKQQSSQPGDDDMDFDPLLEHKREQEEYLLTKERRIGQQQKNELAARKGVPSEFAIFTLSKIAAEIAAILDTLPLTMKRKHPDLETRHLDTLMRELARARNQASGLDSLCRSCWMTTSTVSIQQLREWRRSVHQGLLALFRPAPLTAVEWADENFYLSSESSYHEGRWTTLHFQIAILNAMGNDEIRTVNVVKSARLGYTKMLLAAAGYLLEHKKRNILTFSPTDTDAESFMKTHMETMVRDVPVVLELAPWHGMKHRDNTLSAKRFANGKQVFVHGARRPVTTAKSRWMS</sequence>
<gene>
    <name evidence="2" type="ORF">HORIV_35140</name>
</gene>
<evidence type="ECO:0000259" key="1">
    <source>
        <dbReference type="Pfam" id="PF05876"/>
    </source>
</evidence>